<dbReference type="EMBL" id="QXFZ01006814">
    <property type="protein sequence ID" value="KAE9057964.1"/>
    <property type="molecule type" value="Genomic_DNA"/>
</dbReference>
<dbReference type="EMBL" id="QXFW01001609">
    <property type="protein sequence ID" value="KAE8988313.1"/>
    <property type="molecule type" value="Genomic_DNA"/>
</dbReference>
<name>A0A6A3PD02_9STRA</name>
<evidence type="ECO:0000256" key="2">
    <source>
        <dbReference type="ARBA" id="ARBA00022723"/>
    </source>
</evidence>
<gene>
    <name evidence="5" type="ORF">PF007_g31466</name>
    <name evidence="6" type="ORF">PF010_g30562</name>
    <name evidence="4" type="ORF">PF011_g19215</name>
</gene>
<dbReference type="Pfam" id="PF13359">
    <property type="entry name" value="DDE_Tnp_4"/>
    <property type="match status" value="1"/>
</dbReference>
<comment type="caution">
    <text evidence="5">The sequence shown here is derived from an EMBL/GenBank/DDBJ whole genome shotgun (WGS) entry which is preliminary data.</text>
</comment>
<protein>
    <recommendedName>
        <fullName evidence="3">DDE Tnp4 domain-containing protein</fullName>
    </recommendedName>
</protein>
<dbReference type="GO" id="GO:0046872">
    <property type="term" value="F:metal ion binding"/>
    <property type="evidence" value="ECO:0007669"/>
    <property type="project" value="UniProtKB-KW"/>
</dbReference>
<evidence type="ECO:0000313" key="4">
    <source>
        <dbReference type="EMBL" id="KAE8988313.1"/>
    </source>
</evidence>
<dbReference type="EMBL" id="QXFX01005945">
    <property type="protein sequence ID" value="KAE9059574.1"/>
    <property type="molecule type" value="Genomic_DNA"/>
</dbReference>
<feature type="domain" description="DDE Tnp4" evidence="3">
    <location>
        <begin position="24"/>
        <end position="120"/>
    </location>
</feature>
<reference evidence="5 7" key="1">
    <citation type="submission" date="2018-08" db="EMBL/GenBank/DDBJ databases">
        <title>Genomic investigation of the strawberry pathogen Phytophthora fragariae indicates pathogenicity is determined by transcriptional variation in three key races.</title>
        <authorList>
            <person name="Adams T.M."/>
            <person name="Armitage A.D."/>
            <person name="Sobczyk M.K."/>
            <person name="Bates H.J."/>
            <person name="Dunwell J.M."/>
            <person name="Nellist C.F."/>
            <person name="Harrison R.J."/>
        </authorList>
    </citation>
    <scope>NUCLEOTIDE SEQUENCE [LARGE SCALE GENOMIC DNA]</scope>
    <source>
        <strain evidence="5 7">NOV-71</strain>
        <strain evidence="6 9">ONT-3</strain>
        <strain evidence="4 8">SCRP245</strain>
    </source>
</reference>
<evidence type="ECO:0000313" key="6">
    <source>
        <dbReference type="EMBL" id="KAE9059574.1"/>
    </source>
</evidence>
<dbReference type="Proteomes" id="UP000460718">
    <property type="component" value="Unassembled WGS sequence"/>
</dbReference>
<evidence type="ECO:0000313" key="7">
    <source>
        <dbReference type="Proteomes" id="UP000441208"/>
    </source>
</evidence>
<dbReference type="Proteomes" id="UP000488956">
    <property type="component" value="Unassembled WGS sequence"/>
</dbReference>
<dbReference type="InterPro" id="IPR027806">
    <property type="entry name" value="HARBI1_dom"/>
</dbReference>
<dbReference type="Proteomes" id="UP000441208">
    <property type="component" value="Unassembled WGS sequence"/>
</dbReference>
<proteinExistence type="predicted"/>
<evidence type="ECO:0000256" key="1">
    <source>
        <dbReference type="ARBA" id="ARBA00001968"/>
    </source>
</evidence>
<dbReference type="AlphaFoldDB" id="A0A6A3PD02"/>
<sequence>MEHTAAGFRALSRVSAIPGCIGVIDGWLCPIRVPRSNECGRVTAFFSGHYQRYGLNVQACADYSCRFTAMSCRAPGGRNDCVAYMQWSLSRVLREIRGPYFVIGDNAYQQTRVVLTPFNQAQDQIAIYTTFI</sequence>
<evidence type="ECO:0000313" key="5">
    <source>
        <dbReference type="EMBL" id="KAE9057964.1"/>
    </source>
</evidence>
<accession>A0A6A3PD02</accession>
<evidence type="ECO:0000313" key="8">
    <source>
        <dbReference type="Proteomes" id="UP000460718"/>
    </source>
</evidence>
<comment type="cofactor">
    <cofactor evidence="1">
        <name>a divalent metal cation</name>
        <dbReference type="ChEBI" id="CHEBI:60240"/>
    </cofactor>
</comment>
<evidence type="ECO:0000313" key="9">
    <source>
        <dbReference type="Proteomes" id="UP000488956"/>
    </source>
</evidence>
<keyword evidence="2" id="KW-0479">Metal-binding</keyword>
<organism evidence="5 7">
    <name type="scientific">Phytophthora fragariae</name>
    <dbReference type="NCBI Taxonomy" id="53985"/>
    <lineage>
        <taxon>Eukaryota</taxon>
        <taxon>Sar</taxon>
        <taxon>Stramenopiles</taxon>
        <taxon>Oomycota</taxon>
        <taxon>Peronosporomycetes</taxon>
        <taxon>Peronosporales</taxon>
        <taxon>Peronosporaceae</taxon>
        <taxon>Phytophthora</taxon>
    </lineage>
</organism>
<evidence type="ECO:0000259" key="3">
    <source>
        <dbReference type="Pfam" id="PF13359"/>
    </source>
</evidence>